<dbReference type="KEGG" id="smx:SM11_chr0944"/>
<dbReference type="Proteomes" id="UP000009045">
    <property type="component" value="Chromosome"/>
</dbReference>
<dbReference type="PATRIC" id="fig|707241.3.peg.990"/>
<organism evidence="2 3">
    <name type="scientific">Sinorhizobium meliloti (strain SM11)</name>
    <dbReference type="NCBI Taxonomy" id="707241"/>
    <lineage>
        <taxon>Bacteria</taxon>
        <taxon>Pseudomonadati</taxon>
        <taxon>Pseudomonadota</taxon>
        <taxon>Alphaproteobacteria</taxon>
        <taxon>Hyphomicrobiales</taxon>
        <taxon>Rhizobiaceae</taxon>
        <taxon>Sinorhizobium/Ensifer group</taxon>
        <taxon>Sinorhizobium</taxon>
    </lineage>
</organism>
<feature type="region of interest" description="Disordered" evidence="1">
    <location>
        <begin position="63"/>
        <end position="84"/>
    </location>
</feature>
<evidence type="ECO:0000256" key="1">
    <source>
        <dbReference type="SAM" id="MobiDB-lite"/>
    </source>
</evidence>
<proteinExistence type="predicted"/>
<dbReference type="AlphaFoldDB" id="F7X257"/>
<name>F7X257_SINMM</name>
<evidence type="ECO:0008006" key="4">
    <source>
        <dbReference type="Google" id="ProtNLM"/>
    </source>
</evidence>
<protein>
    <recommendedName>
        <fullName evidence="4">Phage transcriptional regulator, AlpA</fullName>
    </recommendedName>
</protein>
<feature type="compositionally biased region" description="Basic and acidic residues" evidence="1">
    <location>
        <begin position="74"/>
        <end position="84"/>
    </location>
</feature>
<reference evidence="2 3" key="1">
    <citation type="journal article" date="2011" name="J. Biotechnol.">
        <title>The complete genome sequence of the dominant Sinorhizobium meliloti field isolate SM11 extends the S. meliloti pan-genome.</title>
        <authorList>
            <person name="Schneiker-Bekel S."/>
            <person name="Wibberg D."/>
            <person name="Bekel T."/>
            <person name="Blom J."/>
            <person name="Linke B."/>
            <person name="Neuweger H."/>
            <person name="Stiens M."/>
            <person name="Vorholter F.J."/>
            <person name="Weidner S."/>
            <person name="Goesmann A."/>
            <person name="Puhler A."/>
            <person name="Schluter A."/>
        </authorList>
    </citation>
    <scope>NUCLEOTIDE SEQUENCE [LARGE SCALE GENOMIC DNA]</scope>
    <source>
        <strain evidence="2 3">SM11</strain>
    </source>
</reference>
<gene>
    <name evidence="2" type="ordered locus">SM11_chr0944</name>
</gene>
<evidence type="ECO:0000313" key="3">
    <source>
        <dbReference type="Proteomes" id="UP000009045"/>
    </source>
</evidence>
<evidence type="ECO:0000313" key="2">
    <source>
        <dbReference type="EMBL" id="AEH78221.1"/>
    </source>
</evidence>
<dbReference type="EMBL" id="CP001830">
    <property type="protein sequence ID" value="AEH78221.1"/>
    <property type="molecule type" value="Genomic_DNA"/>
</dbReference>
<sequence>MIKEGGSFAYPPRGLSREEAARYVGVGTTLFDELVAEGAMPRPKRLHNRVVWDRVELDMAFSSAPQNGGSDIQRALERARSQRR</sequence>
<dbReference type="RefSeq" id="WP_014529229.1">
    <property type="nucleotide sequence ID" value="NC_017325.1"/>
</dbReference>
<accession>F7X257</accession>
<dbReference type="HOGENOM" id="CLU_191265_1_0_5"/>